<accession>A0A8T0GM28</accession>
<organism evidence="1 2">
    <name type="scientific">Ceratodon purpureus</name>
    <name type="common">Fire moss</name>
    <name type="synonym">Dicranum purpureum</name>
    <dbReference type="NCBI Taxonomy" id="3225"/>
    <lineage>
        <taxon>Eukaryota</taxon>
        <taxon>Viridiplantae</taxon>
        <taxon>Streptophyta</taxon>
        <taxon>Embryophyta</taxon>
        <taxon>Bryophyta</taxon>
        <taxon>Bryophytina</taxon>
        <taxon>Bryopsida</taxon>
        <taxon>Dicranidae</taxon>
        <taxon>Pseudoditrichales</taxon>
        <taxon>Ditrichaceae</taxon>
        <taxon>Ceratodon</taxon>
    </lineage>
</organism>
<comment type="caution">
    <text evidence="1">The sequence shown here is derived from an EMBL/GenBank/DDBJ whole genome shotgun (WGS) entry which is preliminary data.</text>
</comment>
<dbReference type="EMBL" id="CM026431">
    <property type="protein sequence ID" value="KAG0559627.1"/>
    <property type="molecule type" value="Genomic_DNA"/>
</dbReference>
<protein>
    <submittedName>
        <fullName evidence="1">Uncharacterized protein</fullName>
    </submittedName>
</protein>
<dbReference type="AlphaFoldDB" id="A0A8T0GM28"/>
<dbReference type="Proteomes" id="UP000822688">
    <property type="component" value="Chromosome 10"/>
</dbReference>
<sequence>MAVWNPCVHQLMVRAIGRWKWMTSKLATRRMDVDLEDYQKVYPERRLQG</sequence>
<name>A0A8T0GM28_CERPU</name>
<evidence type="ECO:0000313" key="1">
    <source>
        <dbReference type="EMBL" id="KAG0559627.1"/>
    </source>
</evidence>
<reference evidence="1" key="1">
    <citation type="submission" date="2020-06" db="EMBL/GenBank/DDBJ databases">
        <title>WGS assembly of Ceratodon purpureus strain R40.</title>
        <authorList>
            <person name="Carey S.B."/>
            <person name="Jenkins J."/>
            <person name="Shu S."/>
            <person name="Lovell J.T."/>
            <person name="Sreedasyam A."/>
            <person name="Maumus F."/>
            <person name="Tiley G.P."/>
            <person name="Fernandez-Pozo N."/>
            <person name="Barry K."/>
            <person name="Chen C."/>
            <person name="Wang M."/>
            <person name="Lipzen A."/>
            <person name="Daum C."/>
            <person name="Saski C.A."/>
            <person name="Payton A.C."/>
            <person name="Mcbreen J.C."/>
            <person name="Conrad R.E."/>
            <person name="Kollar L.M."/>
            <person name="Olsson S."/>
            <person name="Huttunen S."/>
            <person name="Landis J.B."/>
            <person name="Wickett N.J."/>
            <person name="Johnson M.G."/>
            <person name="Rensing S.A."/>
            <person name="Grimwood J."/>
            <person name="Schmutz J."/>
            <person name="Mcdaniel S.F."/>
        </authorList>
    </citation>
    <scope>NUCLEOTIDE SEQUENCE</scope>
    <source>
        <strain evidence="1">R40</strain>
    </source>
</reference>
<evidence type="ECO:0000313" key="2">
    <source>
        <dbReference type="Proteomes" id="UP000822688"/>
    </source>
</evidence>
<proteinExistence type="predicted"/>
<keyword evidence="2" id="KW-1185">Reference proteome</keyword>
<gene>
    <name evidence="1" type="ORF">KC19_10G119500</name>
</gene>